<comment type="caution">
    <text evidence="1">The sequence shown here is derived from an EMBL/GenBank/DDBJ whole genome shotgun (WGS) entry which is preliminary data.</text>
</comment>
<evidence type="ECO:0008006" key="3">
    <source>
        <dbReference type="Google" id="ProtNLM"/>
    </source>
</evidence>
<evidence type="ECO:0000313" key="1">
    <source>
        <dbReference type="EMBL" id="MFJ3048578.1"/>
    </source>
</evidence>
<dbReference type="Proteomes" id="UP001617427">
    <property type="component" value="Unassembled WGS sequence"/>
</dbReference>
<gene>
    <name evidence="1" type="ORF">ACIPEN_22315</name>
</gene>
<keyword evidence="2" id="KW-1185">Reference proteome</keyword>
<protein>
    <recommendedName>
        <fullName evidence="3">Phage protein</fullName>
    </recommendedName>
</protein>
<accession>A0ABW8F5K4</accession>
<sequence>MKIQQANESIEFIQPVQVVRDSEGYWCHPGEPDFDEDQEAYKAWIEAQGLELSVDDLESYPDHPAHNRYFGDGSADISDWHCEPPRGEGWFTLSIHMTEDSAIWVWARRHDGSDL</sequence>
<dbReference type="EMBL" id="JBIUZV010000025">
    <property type="protein sequence ID" value="MFJ3048578.1"/>
    <property type="molecule type" value="Genomic_DNA"/>
</dbReference>
<dbReference type="RefSeq" id="WP_402703706.1">
    <property type="nucleotide sequence ID" value="NZ_JBIUZV010000025.1"/>
</dbReference>
<organism evidence="1 2">
    <name type="scientific">Herbaspirillum chlorophenolicum</name>
    <dbReference type="NCBI Taxonomy" id="211589"/>
    <lineage>
        <taxon>Bacteria</taxon>
        <taxon>Pseudomonadati</taxon>
        <taxon>Pseudomonadota</taxon>
        <taxon>Betaproteobacteria</taxon>
        <taxon>Burkholderiales</taxon>
        <taxon>Oxalobacteraceae</taxon>
        <taxon>Herbaspirillum</taxon>
    </lineage>
</organism>
<name>A0ABW8F5K4_9BURK</name>
<proteinExistence type="predicted"/>
<reference evidence="1 2" key="1">
    <citation type="submission" date="2024-10" db="EMBL/GenBank/DDBJ databases">
        <title>The Natural Products Discovery Center: Release of the First 8490 Sequenced Strains for Exploring Actinobacteria Biosynthetic Diversity.</title>
        <authorList>
            <person name="Kalkreuter E."/>
            <person name="Kautsar S.A."/>
            <person name="Yang D."/>
            <person name="Bader C.D."/>
            <person name="Teijaro C.N."/>
            <person name="Fluegel L."/>
            <person name="Davis C.M."/>
            <person name="Simpson J.R."/>
            <person name="Lauterbach L."/>
            <person name="Steele A.D."/>
            <person name="Gui C."/>
            <person name="Meng S."/>
            <person name="Li G."/>
            <person name="Viehrig K."/>
            <person name="Ye F."/>
            <person name="Su P."/>
            <person name="Kiefer A.F."/>
            <person name="Nichols A."/>
            <person name="Cepeda A.J."/>
            <person name="Yan W."/>
            <person name="Fan B."/>
            <person name="Jiang Y."/>
            <person name="Adhikari A."/>
            <person name="Zheng C.-J."/>
            <person name="Schuster L."/>
            <person name="Cowan T.M."/>
            <person name="Smanski M.J."/>
            <person name="Chevrette M.G."/>
            <person name="De Carvalho L.P.S."/>
            <person name="Shen B."/>
        </authorList>
    </citation>
    <scope>NUCLEOTIDE SEQUENCE [LARGE SCALE GENOMIC DNA]</scope>
    <source>
        <strain evidence="1 2">NPDC087045</strain>
    </source>
</reference>
<evidence type="ECO:0000313" key="2">
    <source>
        <dbReference type="Proteomes" id="UP001617427"/>
    </source>
</evidence>